<dbReference type="Gene3D" id="2.40.360.20">
    <property type="match status" value="1"/>
</dbReference>
<accession>A0A9C7CV64</accession>
<feature type="chain" id="PRO_5038549531" evidence="1">
    <location>
        <begin position="21"/>
        <end position="238"/>
    </location>
</feature>
<dbReference type="KEGG" id="pyt:PKF023_05920"/>
<evidence type="ECO:0000313" key="2">
    <source>
        <dbReference type="EMBL" id="BDT76789.1"/>
    </source>
</evidence>
<proteinExistence type="predicted"/>
<dbReference type="PROSITE" id="PS51318">
    <property type="entry name" value="TAT"/>
    <property type="match status" value="1"/>
</dbReference>
<dbReference type="Proteomes" id="UP001211097">
    <property type="component" value="Chromosome"/>
</dbReference>
<sequence>MREKKMNLSRRTFIASAALAPVACGVPLAYQRGTPVAQPKPTPNVRAPQVGQEWTYVKRDVFDGKIRGVITERVASVGSTIVIERRDEDGSQLPSEIQGPWGVVQLDTSWPRLMSFKPPIPLWPEELTSSWSKQLNTKYSLGGYSENAYGWQEFMSAHGWEQITVPAGTFLTLRYQNLINFESNDDNKVNCIRKQTIWFAPSIGRWVAKESSGSYMIQGQLGMPNLEDSYQWQLTSYK</sequence>
<organism evidence="2">
    <name type="scientific">Polynucleobacter yangtzensis</name>
    <dbReference type="NCBI Taxonomy" id="1743159"/>
    <lineage>
        <taxon>Bacteria</taxon>
        <taxon>Pseudomonadati</taxon>
        <taxon>Pseudomonadota</taxon>
        <taxon>Betaproteobacteria</taxon>
        <taxon>Burkholderiales</taxon>
        <taxon>Burkholderiaceae</taxon>
        <taxon>Polynucleobacter</taxon>
    </lineage>
</organism>
<dbReference type="AlphaFoldDB" id="A0A9C7CV64"/>
<protein>
    <submittedName>
        <fullName evidence="2">Uncharacterized protein</fullName>
    </submittedName>
</protein>
<name>A0A9C7CV64_9BURK</name>
<dbReference type="InterPro" id="IPR006311">
    <property type="entry name" value="TAT_signal"/>
</dbReference>
<keyword evidence="1" id="KW-0732">Signal</keyword>
<feature type="signal peptide" evidence="1">
    <location>
        <begin position="1"/>
        <end position="20"/>
    </location>
</feature>
<gene>
    <name evidence="2" type="ORF">PKF023_05920</name>
</gene>
<dbReference type="EMBL" id="AP026973">
    <property type="protein sequence ID" value="BDT76789.1"/>
    <property type="molecule type" value="Genomic_DNA"/>
</dbReference>
<reference evidence="2" key="1">
    <citation type="submission" date="2022-11" db="EMBL/GenBank/DDBJ databases">
        <title>Complete Genome Sequences of three Polynucleobacter sp. Subcluster PnecC Strains KF022, KF023, and KF032 Isolated from a Shallow Eutrophic Lake in Japan.</title>
        <authorList>
            <person name="Ogata Y."/>
            <person name="Watanabe K."/>
            <person name="Takemine S."/>
            <person name="Shindo C."/>
            <person name="Kurokawa R."/>
            <person name="Suda W."/>
        </authorList>
    </citation>
    <scope>NUCLEOTIDE SEQUENCE</scope>
    <source>
        <strain evidence="2">KF023</strain>
    </source>
</reference>
<evidence type="ECO:0000256" key="1">
    <source>
        <dbReference type="SAM" id="SignalP"/>
    </source>
</evidence>